<reference evidence="3 4" key="1">
    <citation type="journal article" date="2019" name="Nat. Ecol. Evol.">
        <title>Megaphylogeny resolves global patterns of mushroom evolution.</title>
        <authorList>
            <person name="Varga T."/>
            <person name="Krizsan K."/>
            <person name="Foldi C."/>
            <person name="Dima B."/>
            <person name="Sanchez-Garcia M."/>
            <person name="Sanchez-Ramirez S."/>
            <person name="Szollosi G.J."/>
            <person name="Szarkandi J.G."/>
            <person name="Papp V."/>
            <person name="Albert L."/>
            <person name="Andreopoulos W."/>
            <person name="Angelini C."/>
            <person name="Antonin V."/>
            <person name="Barry K.W."/>
            <person name="Bougher N.L."/>
            <person name="Buchanan P."/>
            <person name="Buyck B."/>
            <person name="Bense V."/>
            <person name="Catcheside P."/>
            <person name="Chovatia M."/>
            <person name="Cooper J."/>
            <person name="Damon W."/>
            <person name="Desjardin D."/>
            <person name="Finy P."/>
            <person name="Geml J."/>
            <person name="Haridas S."/>
            <person name="Hughes K."/>
            <person name="Justo A."/>
            <person name="Karasinski D."/>
            <person name="Kautmanova I."/>
            <person name="Kiss B."/>
            <person name="Kocsube S."/>
            <person name="Kotiranta H."/>
            <person name="LaButti K.M."/>
            <person name="Lechner B.E."/>
            <person name="Liimatainen K."/>
            <person name="Lipzen A."/>
            <person name="Lukacs Z."/>
            <person name="Mihaltcheva S."/>
            <person name="Morgado L.N."/>
            <person name="Niskanen T."/>
            <person name="Noordeloos M.E."/>
            <person name="Ohm R.A."/>
            <person name="Ortiz-Santana B."/>
            <person name="Ovrebo C."/>
            <person name="Racz N."/>
            <person name="Riley R."/>
            <person name="Savchenko A."/>
            <person name="Shiryaev A."/>
            <person name="Soop K."/>
            <person name="Spirin V."/>
            <person name="Szebenyi C."/>
            <person name="Tomsovsky M."/>
            <person name="Tulloss R.E."/>
            <person name="Uehling J."/>
            <person name="Grigoriev I.V."/>
            <person name="Vagvolgyi C."/>
            <person name="Papp T."/>
            <person name="Martin F.M."/>
            <person name="Miettinen O."/>
            <person name="Hibbett D.S."/>
            <person name="Nagy L.G."/>
        </authorList>
    </citation>
    <scope>NUCLEOTIDE SEQUENCE [LARGE SCALE GENOMIC DNA]</scope>
    <source>
        <strain evidence="3 4">CBS 166.37</strain>
    </source>
</reference>
<accession>A0A5C3M233</accession>
<sequence length="265" mass="29978">MSEQYSAIPTAQQILEAELLLCKAKKATKASKLSVKKPMLNEEKKENKRPMASRVERDVKVENRKQDNDCICWADIVNHHLTDSLLTKIEDSFKYQKVFGFNVGDIEVKSGDLNIIKVCCILVPLLFPNHPLSVEKLAHSIKSHITYVLSPKKSFEDSKSEDDLPSSPSHALVPVATQTPVPILKALVHSTSSPAISDTPKLSDKNKHPFKYMQEVYDNLQAKTKIEHEEMQIKAQMELEKLQQEHELKVLDKQLELAHIQAGVH</sequence>
<evidence type="ECO:0000313" key="3">
    <source>
        <dbReference type="EMBL" id="TFK38837.1"/>
    </source>
</evidence>
<name>A0A5C3M233_9AGAR</name>
<dbReference type="EMBL" id="ML213602">
    <property type="protein sequence ID" value="TFK38837.1"/>
    <property type="molecule type" value="Genomic_DNA"/>
</dbReference>
<feature type="compositionally biased region" description="Basic and acidic residues" evidence="2">
    <location>
        <begin position="39"/>
        <end position="55"/>
    </location>
</feature>
<protein>
    <submittedName>
        <fullName evidence="3">Uncharacterized protein</fullName>
    </submittedName>
</protein>
<feature type="coiled-coil region" evidence="1">
    <location>
        <begin position="225"/>
        <end position="254"/>
    </location>
</feature>
<organism evidence="3 4">
    <name type="scientific">Crucibulum laeve</name>
    <dbReference type="NCBI Taxonomy" id="68775"/>
    <lineage>
        <taxon>Eukaryota</taxon>
        <taxon>Fungi</taxon>
        <taxon>Dikarya</taxon>
        <taxon>Basidiomycota</taxon>
        <taxon>Agaricomycotina</taxon>
        <taxon>Agaricomycetes</taxon>
        <taxon>Agaricomycetidae</taxon>
        <taxon>Agaricales</taxon>
        <taxon>Agaricineae</taxon>
        <taxon>Nidulariaceae</taxon>
        <taxon>Crucibulum</taxon>
    </lineage>
</organism>
<dbReference type="AlphaFoldDB" id="A0A5C3M233"/>
<evidence type="ECO:0000256" key="2">
    <source>
        <dbReference type="SAM" id="MobiDB-lite"/>
    </source>
</evidence>
<keyword evidence="4" id="KW-1185">Reference proteome</keyword>
<evidence type="ECO:0000256" key="1">
    <source>
        <dbReference type="SAM" id="Coils"/>
    </source>
</evidence>
<gene>
    <name evidence="3" type="ORF">BDQ12DRAFT_666064</name>
</gene>
<keyword evidence="1" id="KW-0175">Coiled coil</keyword>
<dbReference type="Proteomes" id="UP000308652">
    <property type="component" value="Unassembled WGS sequence"/>
</dbReference>
<evidence type="ECO:0000313" key="4">
    <source>
        <dbReference type="Proteomes" id="UP000308652"/>
    </source>
</evidence>
<dbReference type="OrthoDB" id="3269005at2759"/>
<proteinExistence type="predicted"/>
<feature type="region of interest" description="Disordered" evidence="2">
    <location>
        <begin position="35"/>
        <end position="55"/>
    </location>
</feature>